<name>A0ABU5GHG8_9GAMM</name>
<feature type="transmembrane region" description="Helical" evidence="3">
    <location>
        <begin position="391"/>
        <end position="409"/>
    </location>
</feature>
<dbReference type="PANTHER" id="PTHR44227">
    <property type="match status" value="1"/>
</dbReference>
<evidence type="ECO:0000256" key="3">
    <source>
        <dbReference type="SAM" id="Phobius"/>
    </source>
</evidence>
<organism evidence="4 5">
    <name type="scientific">Acinetobacter faecalis</name>
    <dbReference type="NCBI Taxonomy" id="2665161"/>
    <lineage>
        <taxon>Bacteria</taxon>
        <taxon>Pseudomonadati</taxon>
        <taxon>Pseudomonadota</taxon>
        <taxon>Gammaproteobacteria</taxon>
        <taxon>Moraxellales</taxon>
        <taxon>Moraxellaceae</taxon>
        <taxon>Acinetobacter</taxon>
    </lineage>
</organism>
<feature type="transmembrane region" description="Helical" evidence="3">
    <location>
        <begin position="183"/>
        <end position="212"/>
    </location>
</feature>
<dbReference type="InterPro" id="IPR011990">
    <property type="entry name" value="TPR-like_helical_dom_sf"/>
</dbReference>
<accession>A0ABU5GHG8</accession>
<feature type="transmembrane region" description="Helical" evidence="3">
    <location>
        <begin position="312"/>
        <end position="332"/>
    </location>
</feature>
<sequence>MKNFKFNSILFLILGITSLLYWNGLYGDYVFDDSANILENNKLAMTELTYEALQAAYGSGDAGPLGRPISMLSFALNHYFTGYNPFYFKLTNLFIHLLNGVLICFLSLSILNWINKDKKLSDQAIAITALAVTVVWLLHPLNLTSVLYVVQRMTSLSTLFGLLALVLYCQWRSRVHSKIGSVLLLCGVVIAFFCAALSKESGLLFIPLLYLIELTIFQAKSQLGHPYRIYQLSLIKILWVTGFIGLVILFYLVQPHLHSSAFVRRDFNLEERLLTEVRVIFFYIKMFIYPQLNELSLYHDDFIISKSFLNPISTFYSIVAIGIITISSLLLVKKYPLVLFAWGWFVISHLMESTIFSLELVHEHRNYFAFFGFILVIGYYLAQIKNTKLKPFIYLFVFIFILNLAFTTWQRATIWSNLVDHAVYEATMSPQSDRANYQAARVYMKLMQNERNEQKKNEYIEQAYYYLNLSKQSYLPANGAWFAEIHLDSYLDKQVSNATINELIDRLKNRPLQNSNVSFLSAFTNCQIESLCKLSPVEVIQVLTAALENPTSNSSLNSEIYKLLAQYYIASFNDFIKGEEFLQTANKLNTSVNGHLLLSQAYRLQGKLELAKNQIHIAESLDQNGVWFKEISIEKRNIKQALTLGK</sequence>
<dbReference type="RefSeq" id="WP_321104111.1">
    <property type="nucleotide sequence ID" value="NZ_JAXHPO010000007.1"/>
</dbReference>
<protein>
    <recommendedName>
        <fullName evidence="6">Tetratricopeptide repeat protein</fullName>
    </recommendedName>
</protein>
<dbReference type="EMBL" id="JAXHPO010000007">
    <property type="protein sequence ID" value="MDY6549688.1"/>
    <property type="molecule type" value="Genomic_DNA"/>
</dbReference>
<evidence type="ECO:0000313" key="5">
    <source>
        <dbReference type="Proteomes" id="UP001284094"/>
    </source>
</evidence>
<evidence type="ECO:0000256" key="1">
    <source>
        <dbReference type="ARBA" id="ARBA00022737"/>
    </source>
</evidence>
<evidence type="ECO:0000313" key="4">
    <source>
        <dbReference type="EMBL" id="MDY6549688.1"/>
    </source>
</evidence>
<feature type="transmembrane region" description="Helical" evidence="3">
    <location>
        <begin position="153"/>
        <end position="171"/>
    </location>
</feature>
<feature type="transmembrane region" description="Helical" evidence="3">
    <location>
        <begin position="364"/>
        <end position="382"/>
    </location>
</feature>
<keyword evidence="3" id="KW-1133">Transmembrane helix</keyword>
<keyword evidence="2" id="KW-0802">TPR repeat</keyword>
<dbReference type="Gene3D" id="1.25.40.10">
    <property type="entry name" value="Tetratricopeptide repeat domain"/>
    <property type="match status" value="1"/>
</dbReference>
<dbReference type="InterPro" id="IPR052346">
    <property type="entry name" value="O-mannosyl-transferase_TMTC"/>
</dbReference>
<dbReference type="Proteomes" id="UP001284094">
    <property type="component" value="Unassembled WGS sequence"/>
</dbReference>
<dbReference type="PANTHER" id="PTHR44227:SF3">
    <property type="entry name" value="PROTEIN O-MANNOSYL-TRANSFERASE TMTC4"/>
    <property type="match status" value="1"/>
</dbReference>
<reference evidence="4 5" key="1">
    <citation type="journal article" date="2024" name="Syst. Appl. Microbiol.">
        <title>Evidence for the occurrence of Acinetobacter faecalis in cattle feces and its emended description.</title>
        <authorList>
            <person name="Kyselkova M."/>
            <person name="Xanthopoulou K."/>
            <person name="Shestivska V."/>
            <person name="Spanelova P."/>
            <person name="Maixnerova M."/>
            <person name="Higgins P.G."/>
            <person name="Nemec A."/>
        </authorList>
    </citation>
    <scope>NUCLEOTIDE SEQUENCE [LARGE SCALE GENOMIC DNA]</scope>
    <source>
        <strain evidence="4 5">ANC 7225</strain>
    </source>
</reference>
<evidence type="ECO:0008006" key="6">
    <source>
        <dbReference type="Google" id="ProtNLM"/>
    </source>
</evidence>
<comment type="caution">
    <text evidence="4">The sequence shown here is derived from an EMBL/GenBank/DDBJ whole genome shotgun (WGS) entry which is preliminary data.</text>
</comment>
<proteinExistence type="predicted"/>
<keyword evidence="1" id="KW-0677">Repeat</keyword>
<feature type="transmembrane region" description="Helical" evidence="3">
    <location>
        <begin position="339"/>
        <end position="358"/>
    </location>
</feature>
<evidence type="ECO:0000256" key="2">
    <source>
        <dbReference type="ARBA" id="ARBA00022803"/>
    </source>
</evidence>
<keyword evidence="3" id="KW-0472">Membrane</keyword>
<gene>
    <name evidence="4" type="ORF">SKM48_02720</name>
</gene>
<keyword evidence="5" id="KW-1185">Reference proteome</keyword>
<feature type="transmembrane region" description="Helical" evidence="3">
    <location>
        <begin position="232"/>
        <end position="253"/>
    </location>
</feature>
<feature type="transmembrane region" description="Helical" evidence="3">
    <location>
        <begin position="124"/>
        <end position="141"/>
    </location>
</feature>
<keyword evidence="3" id="KW-0812">Transmembrane</keyword>
<feature type="transmembrane region" description="Helical" evidence="3">
    <location>
        <begin position="93"/>
        <end position="112"/>
    </location>
</feature>